<name>A0A3D8PR70_9BACI</name>
<feature type="region of interest" description="Disordered" evidence="1">
    <location>
        <begin position="17"/>
        <end position="42"/>
    </location>
</feature>
<evidence type="ECO:0000256" key="1">
    <source>
        <dbReference type="SAM" id="MobiDB-lite"/>
    </source>
</evidence>
<reference evidence="3" key="1">
    <citation type="submission" date="2017-11" db="EMBL/GenBank/DDBJ databases">
        <authorList>
            <person name="Zhu W."/>
        </authorList>
    </citation>
    <scope>NUCLEOTIDE SEQUENCE [LARGE SCALE GENOMIC DNA]</scope>
    <source>
        <strain evidence="3">CAU 1183</strain>
    </source>
</reference>
<dbReference type="OrthoDB" id="1954789at2"/>
<protein>
    <submittedName>
        <fullName evidence="2">Uncharacterized protein</fullName>
    </submittedName>
</protein>
<gene>
    <name evidence="2" type="ORF">CWR48_11535</name>
</gene>
<organism evidence="2 3">
    <name type="scientific">Oceanobacillus arenosus</name>
    <dbReference type="NCBI Taxonomy" id="1229153"/>
    <lineage>
        <taxon>Bacteria</taxon>
        <taxon>Bacillati</taxon>
        <taxon>Bacillota</taxon>
        <taxon>Bacilli</taxon>
        <taxon>Bacillales</taxon>
        <taxon>Bacillaceae</taxon>
        <taxon>Oceanobacillus</taxon>
    </lineage>
</organism>
<evidence type="ECO:0000313" key="2">
    <source>
        <dbReference type="EMBL" id="RDW18212.1"/>
    </source>
</evidence>
<dbReference type="RefSeq" id="WP_115773393.1">
    <property type="nucleotide sequence ID" value="NZ_PIOC01000017.1"/>
</dbReference>
<sequence>MKKLIIIIIALCLGSCSQPEQNSDESDSDSISSTTKSMPEKIPDDFNFSVQFGVGKKNEINTFKGTVTKDLISDGTATTEIILTDLELNDIYEKMKEVNIIETKTFIPEPIDGMVCVQQPHGEDIWEIIIKGETIIYSFSEEYCEPTNDAEELMDLRNYVFDIIKSKDEYKELPPSKGGYD</sequence>
<comment type="caution">
    <text evidence="2">The sequence shown here is derived from an EMBL/GenBank/DDBJ whole genome shotgun (WGS) entry which is preliminary data.</text>
</comment>
<dbReference type="EMBL" id="PIOC01000017">
    <property type="protein sequence ID" value="RDW18212.1"/>
    <property type="molecule type" value="Genomic_DNA"/>
</dbReference>
<keyword evidence="3" id="KW-1185">Reference proteome</keyword>
<evidence type="ECO:0000313" key="3">
    <source>
        <dbReference type="Proteomes" id="UP000257143"/>
    </source>
</evidence>
<accession>A0A3D8PR70</accession>
<proteinExistence type="predicted"/>
<dbReference type="Proteomes" id="UP000257143">
    <property type="component" value="Unassembled WGS sequence"/>
</dbReference>
<dbReference type="AlphaFoldDB" id="A0A3D8PR70"/>